<evidence type="ECO:0000313" key="2">
    <source>
        <dbReference type="EMBL" id="SEH84000.1"/>
    </source>
</evidence>
<keyword evidence="1" id="KW-1133">Transmembrane helix</keyword>
<feature type="transmembrane region" description="Helical" evidence="1">
    <location>
        <begin position="82"/>
        <end position="101"/>
    </location>
</feature>
<feature type="transmembrane region" description="Helical" evidence="1">
    <location>
        <begin position="246"/>
        <end position="268"/>
    </location>
</feature>
<feature type="transmembrane region" description="Helical" evidence="1">
    <location>
        <begin position="41"/>
        <end position="62"/>
    </location>
</feature>
<dbReference type="EMBL" id="LT629973">
    <property type="protein sequence ID" value="SEH84000.1"/>
    <property type="molecule type" value="Genomic_DNA"/>
</dbReference>
<keyword evidence="1" id="KW-0472">Membrane</keyword>
<dbReference type="Proteomes" id="UP000176204">
    <property type="component" value="Chromosome I"/>
</dbReference>
<dbReference type="STRING" id="1679444.PYTT_1132"/>
<gene>
    <name evidence="2" type="ORF">PYTT_1132</name>
</gene>
<reference evidence="3" key="1">
    <citation type="submission" date="2016-09" db="EMBL/GenBank/DDBJ databases">
        <authorList>
            <person name="Koehorst J."/>
        </authorList>
    </citation>
    <scope>NUCLEOTIDE SEQUENCE [LARGE SCALE GENOMIC DNA]</scope>
</reference>
<proteinExistence type="predicted"/>
<dbReference type="KEGG" id="agl:PYTT_1132"/>
<feature type="transmembrane region" description="Helical" evidence="1">
    <location>
        <begin position="274"/>
        <end position="296"/>
    </location>
</feature>
<evidence type="ECO:0000313" key="3">
    <source>
        <dbReference type="Proteomes" id="UP000176204"/>
    </source>
</evidence>
<protein>
    <submittedName>
        <fullName evidence="2">Uncharacterized protein</fullName>
    </submittedName>
</protein>
<name>A0A1C7PHH6_9BACT</name>
<keyword evidence="3" id="KW-1185">Reference proteome</keyword>
<organism evidence="2 3">
    <name type="scientific">Akkermansia glycaniphila</name>
    <dbReference type="NCBI Taxonomy" id="1679444"/>
    <lineage>
        <taxon>Bacteria</taxon>
        <taxon>Pseudomonadati</taxon>
        <taxon>Verrucomicrobiota</taxon>
        <taxon>Verrucomicrobiia</taxon>
        <taxon>Verrucomicrobiales</taxon>
        <taxon>Akkermansiaceae</taxon>
        <taxon>Akkermansia</taxon>
    </lineage>
</organism>
<dbReference type="OrthoDB" id="199424at2"/>
<dbReference type="AlphaFoldDB" id="A0A1C7PHH6"/>
<evidence type="ECO:0000256" key="1">
    <source>
        <dbReference type="SAM" id="Phobius"/>
    </source>
</evidence>
<keyword evidence="1" id="KW-0812">Transmembrane</keyword>
<dbReference type="RefSeq" id="WP_067774149.1">
    <property type="nucleotide sequence ID" value="NZ_LIGX01000017.1"/>
</dbReference>
<sequence>MAQQPATTAPVPDILRHHLAPDETILWSGISRPARFIGGPLLLVIFATLFCAIIGWVLSVYIQTFTHKHPEPDSETLGLVPRIIFLGFFVPFIAAGIGMYCQAFHKRYENAGLCAVTDRRAILIRRTSSQTTIAEWSGPELVRHTIRKRRRGRGDIILGIQEHDDGDRTQTIKRGFFRTDNPELASSCLLRAAAYRAQPLHGQQPEPTHRHGISEADRETVSQRLYPGETLLWTGRPRNRLSFVRTAPITIFGIGWASFSGGILIHVLTNSASIPGLAFVILFFLVGLGFMSAPWIRRARMRRIAYALTTARILTIQLGKRKTKTIEWNYTTLQSTLLQLLPDGSGTIRFAYTDQGDHTSAAEHRFENIPHARETLDLAHRIHQNSGSRTT</sequence>
<accession>A0A1C7PHH6</accession>